<dbReference type="GO" id="GO:0005737">
    <property type="term" value="C:cytoplasm"/>
    <property type="evidence" value="ECO:0007669"/>
    <property type="project" value="UniProtKB-SubCell"/>
</dbReference>
<reference evidence="12" key="1">
    <citation type="submission" date="2021-01" db="EMBL/GenBank/DDBJ databases">
        <authorList>
            <person name="Corre E."/>
            <person name="Pelletier E."/>
            <person name="Niang G."/>
            <person name="Scheremetjew M."/>
            <person name="Finn R."/>
            <person name="Kale V."/>
            <person name="Holt S."/>
            <person name="Cochrane G."/>
            <person name="Meng A."/>
            <person name="Brown T."/>
            <person name="Cohen L."/>
        </authorList>
    </citation>
    <scope>NUCLEOTIDE SEQUENCE</scope>
    <source>
        <strain evidence="12">CCMP1594</strain>
    </source>
</reference>
<dbReference type="EMBL" id="HBJA01001966">
    <property type="protein sequence ID" value="CAE0789474.1"/>
    <property type="molecule type" value="Transcribed_RNA"/>
</dbReference>
<keyword evidence="6" id="KW-0832">Ubl conjugation</keyword>
<comment type="subcellular location">
    <subcellularLocation>
        <location evidence="2">Cytoplasm</location>
    </subcellularLocation>
    <subcellularLocation>
        <location evidence="1">Nucleus</location>
    </subcellularLocation>
</comment>
<dbReference type="AlphaFoldDB" id="A0A7S4FE42"/>
<evidence type="ECO:0000256" key="8">
    <source>
        <dbReference type="ARBA" id="ARBA00023163"/>
    </source>
</evidence>
<keyword evidence="8" id="KW-0804">Transcription</keyword>
<evidence type="ECO:0000256" key="6">
    <source>
        <dbReference type="ARBA" id="ARBA00022843"/>
    </source>
</evidence>
<dbReference type="GO" id="GO:0005634">
    <property type="term" value="C:nucleus"/>
    <property type="evidence" value="ECO:0007669"/>
    <property type="project" value="UniProtKB-SubCell"/>
</dbReference>
<evidence type="ECO:0000256" key="2">
    <source>
        <dbReference type="ARBA" id="ARBA00004496"/>
    </source>
</evidence>
<evidence type="ECO:0000259" key="11">
    <source>
        <dbReference type="Pfam" id="PF10497"/>
    </source>
</evidence>
<evidence type="ECO:0000256" key="5">
    <source>
        <dbReference type="ARBA" id="ARBA00022553"/>
    </source>
</evidence>
<keyword evidence="5" id="KW-0597">Phosphoprotein</keyword>
<feature type="region of interest" description="Disordered" evidence="10">
    <location>
        <begin position="58"/>
        <end position="94"/>
    </location>
</feature>
<keyword evidence="7" id="KW-0805">Transcription regulation</keyword>
<name>A0A7S4FE42_9EUGL</name>
<dbReference type="InterPro" id="IPR018866">
    <property type="entry name" value="Znf-4CXXC_R1"/>
</dbReference>
<evidence type="ECO:0000256" key="3">
    <source>
        <dbReference type="ARBA" id="ARBA00022490"/>
    </source>
</evidence>
<keyword evidence="9" id="KW-0539">Nucleus</keyword>
<evidence type="ECO:0000313" key="12">
    <source>
        <dbReference type="EMBL" id="CAE0789474.1"/>
    </source>
</evidence>
<evidence type="ECO:0000256" key="4">
    <source>
        <dbReference type="ARBA" id="ARBA00022499"/>
    </source>
</evidence>
<accession>A0A7S4FE42</accession>
<dbReference type="InterPro" id="IPR040221">
    <property type="entry name" value="CDCA7/CDA7L"/>
</dbReference>
<evidence type="ECO:0000256" key="9">
    <source>
        <dbReference type="ARBA" id="ARBA00023242"/>
    </source>
</evidence>
<dbReference type="GO" id="GO:0006355">
    <property type="term" value="P:regulation of DNA-templated transcription"/>
    <property type="evidence" value="ECO:0007669"/>
    <property type="project" value="InterPro"/>
</dbReference>
<keyword evidence="3" id="KW-0963">Cytoplasm</keyword>
<protein>
    <recommendedName>
        <fullName evidence="11">Zinc-finger domain-containing protein</fullName>
    </recommendedName>
</protein>
<dbReference type="PANTHER" id="PTHR31169">
    <property type="entry name" value="OS05G0300700 PROTEIN"/>
    <property type="match status" value="1"/>
</dbReference>
<evidence type="ECO:0000256" key="10">
    <source>
        <dbReference type="SAM" id="MobiDB-lite"/>
    </source>
</evidence>
<feature type="region of interest" description="Disordered" evidence="10">
    <location>
        <begin position="1"/>
        <end position="22"/>
    </location>
</feature>
<gene>
    <name evidence="12" type="ORF">EGYM00163_LOCUS587</name>
</gene>
<feature type="domain" description="Zinc-finger" evidence="11">
    <location>
        <begin position="217"/>
        <end position="305"/>
    </location>
</feature>
<sequence length="382" mass="42535">MGPSIKVEGFKAEEPKAPIEAEGLSPFELERLATMARNKTVLADLGLAGPSPIALHQEAKQRQRLEKRVSNSKKRKNESTESDAPARRSRRLQGTTVNYTEVHKLTDMLDFCETRMGNRAPKAAKGKKGKKDPALCGDSDGEELLVTINAEPMSEEEVEYWRRLSETPNIHTSMPEEVKKRGTGSVIVEGHEKHNFFGRGPEWGKSKVYTTAVTASFGSSCHWCRQKTIDRKVQCSNPDCLSISTWCGSCLWNRHREDILSAIDDPEWLCPACLGECNCSLAGQFACGMYRRGKSKTGALNSIAEIKNGSMTPNQYIRLKMYKGELDWNDARYVSDYVKDKAAAEGLSLEQWALQYHAKRGTVSGRMGLSRSEEAAKLKALP</sequence>
<dbReference type="Pfam" id="PF10497">
    <property type="entry name" value="zf-4CXXC_R1"/>
    <property type="match status" value="1"/>
</dbReference>
<evidence type="ECO:0000256" key="7">
    <source>
        <dbReference type="ARBA" id="ARBA00023015"/>
    </source>
</evidence>
<evidence type="ECO:0000256" key="1">
    <source>
        <dbReference type="ARBA" id="ARBA00004123"/>
    </source>
</evidence>
<feature type="compositionally biased region" description="Basic and acidic residues" evidence="10">
    <location>
        <begin position="58"/>
        <end position="69"/>
    </location>
</feature>
<dbReference type="PANTHER" id="PTHR31169:SF8">
    <property type="entry name" value="ZINC-FINGER DOMAIN OF MONOAMINE-OXIDASE A REPRESSOR R1 PROTEIN"/>
    <property type="match status" value="1"/>
</dbReference>
<organism evidence="12">
    <name type="scientific">Eutreptiella gymnastica</name>
    <dbReference type="NCBI Taxonomy" id="73025"/>
    <lineage>
        <taxon>Eukaryota</taxon>
        <taxon>Discoba</taxon>
        <taxon>Euglenozoa</taxon>
        <taxon>Euglenida</taxon>
        <taxon>Spirocuta</taxon>
        <taxon>Euglenophyceae</taxon>
        <taxon>Eutreptiales</taxon>
        <taxon>Eutreptiaceae</taxon>
        <taxon>Eutreptiella</taxon>
    </lineage>
</organism>
<keyword evidence="4" id="KW-1017">Isopeptide bond</keyword>
<proteinExistence type="predicted"/>
<feature type="compositionally biased region" description="Basic and acidic residues" evidence="10">
    <location>
        <begin position="8"/>
        <end position="19"/>
    </location>
</feature>